<reference evidence="9" key="1">
    <citation type="submission" date="2025-08" db="UniProtKB">
        <authorList>
            <consortium name="Ensembl"/>
        </authorList>
    </citation>
    <scope>IDENTIFICATION</scope>
</reference>
<dbReference type="PROSITE" id="PS50250">
    <property type="entry name" value="PCI"/>
    <property type="match status" value="1"/>
</dbReference>
<dbReference type="GO" id="GO:0005634">
    <property type="term" value="C:nucleus"/>
    <property type="evidence" value="ECO:0007669"/>
    <property type="project" value="TreeGrafter"/>
</dbReference>
<organism evidence="9 10">
    <name type="scientific">Cyprinus carpio</name>
    <name type="common">Common carp</name>
    <dbReference type="NCBI Taxonomy" id="7962"/>
    <lineage>
        <taxon>Eukaryota</taxon>
        <taxon>Metazoa</taxon>
        <taxon>Chordata</taxon>
        <taxon>Craniata</taxon>
        <taxon>Vertebrata</taxon>
        <taxon>Euteleostomi</taxon>
        <taxon>Actinopterygii</taxon>
        <taxon>Neopterygii</taxon>
        <taxon>Teleostei</taxon>
        <taxon>Ostariophysi</taxon>
        <taxon>Cypriniformes</taxon>
        <taxon>Cyprinidae</taxon>
        <taxon>Cyprininae</taxon>
        <taxon>Cyprinus</taxon>
    </lineage>
</organism>
<dbReference type="Proteomes" id="UP000694427">
    <property type="component" value="Unplaced"/>
</dbReference>
<keyword evidence="10" id="KW-1185">Reference proteome</keyword>
<dbReference type="Ensembl" id="ENSCCRT00010015829.1">
    <property type="protein sequence ID" value="ENSCCRP00010014528.1"/>
    <property type="gene ID" value="ENSCCRG00010006064.1"/>
</dbReference>
<protein>
    <recommendedName>
        <fullName evidence="3">26S proteasome non-ATPase regulatory subunit 13</fullName>
    </recommendedName>
    <alternativeName>
        <fullName evidence="5">26S proteasome regulatory subunit RPN9</fullName>
    </alternativeName>
    <alternativeName>
        <fullName evidence="7">26S proteasome regulatory subunit S11</fullName>
    </alternativeName>
    <alternativeName>
        <fullName evidence="6">26S proteasome regulatory subunit p40.5</fullName>
    </alternativeName>
</protein>
<evidence type="ECO:0000256" key="6">
    <source>
        <dbReference type="ARBA" id="ARBA00031303"/>
    </source>
</evidence>
<dbReference type="SMART" id="SM00088">
    <property type="entry name" value="PINT"/>
    <property type="match status" value="1"/>
</dbReference>
<accession>A0A8C1GYX4</accession>
<comment type="function">
    <text evidence="1">Component of the 26S proteasome, a multiprotein complex involved in the ATP-dependent degradation of ubiquitinated proteins. This complex plays a key role in the maintenance of protein homeostasis by removing misfolded or damaged proteins, which could impair cellular functions, and by removing proteins whose functions are no longer required. Therefore, the proteasome participates in numerous cellular processes, including cell cycle progression, apoptosis, or DNA damage repair.</text>
</comment>
<dbReference type="PANTHER" id="PTHR10539:SF0">
    <property type="entry name" value="26S PROTEASOME NON-ATPASE REGULATORY SUBUNIT 13"/>
    <property type="match status" value="1"/>
</dbReference>
<keyword evidence="4" id="KW-0647">Proteasome</keyword>
<dbReference type="GO" id="GO:0005198">
    <property type="term" value="F:structural molecule activity"/>
    <property type="evidence" value="ECO:0007669"/>
    <property type="project" value="TreeGrafter"/>
</dbReference>
<gene>
    <name evidence="9" type="primary">psmd13</name>
</gene>
<dbReference type="Pfam" id="PF22037">
    <property type="entry name" value="PSD13_N"/>
    <property type="match status" value="1"/>
</dbReference>
<dbReference type="InterPro" id="IPR000717">
    <property type="entry name" value="PCI_dom"/>
</dbReference>
<evidence type="ECO:0000259" key="8">
    <source>
        <dbReference type="PROSITE" id="PS50250"/>
    </source>
</evidence>
<dbReference type="InterPro" id="IPR054179">
    <property type="entry name" value="PSD13_N"/>
</dbReference>
<reference evidence="9" key="2">
    <citation type="submission" date="2025-09" db="UniProtKB">
        <authorList>
            <consortium name="Ensembl"/>
        </authorList>
    </citation>
    <scope>IDENTIFICATION</scope>
</reference>
<dbReference type="PANTHER" id="PTHR10539">
    <property type="entry name" value="26S PROTEASOME NON-ATPASE REGULATORY SUBUNIT 13"/>
    <property type="match status" value="1"/>
</dbReference>
<sequence>MKDVIGYLKQQQSKSPTPEMASEWHSMEDLYNRKLWHQLTLKLTVFVQDPYFSKGDGLIQLYENFLSDFEHRINPLSLVEIILHVAKQMPGTARCFLVKASDEAVILCKTSIGSLKLDINDLPATKKLIEEVDEMLNNLPGVTSVHGRFYDLSSKYYRIIGNHAMYYKDALRYLGCVEAKDLPEAEQQERAFTLGLAGLLGEGVYNFGELLMHPVLESLRNTDKQWLIDTLYAFNAGNVEKFQALKTAWGQQPDLAAHEAKLMQKIQLLCVMEVELLVMKALSVGLIKGSIDEVEKKVHMTWVQPRVLDVQQIKGMKDRLDFWCGDVKNMAMLVEQQAQDILT</sequence>
<evidence type="ECO:0000256" key="4">
    <source>
        <dbReference type="ARBA" id="ARBA00022942"/>
    </source>
</evidence>
<evidence type="ECO:0000313" key="10">
    <source>
        <dbReference type="Proteomes" id="UP000694427"/>
    </source>
</evidence>
<dbReference type="GO" id="GO:0005829">
    <property type="term" value="C:cytosol"/>
    <property type="evidence" value="ECO:0007669"/>
    <property type="project" value="TreeGrafter"/>
</dbReference>
<evidence type="ECO:0000256" key="2">
    <source>
        <dbReference type="ARBA" id="ARBA00011441"/>
    </source>
</evidence>
<evidence type="ECO:0000313" key="9">
    <source>
        <dbReference type="Ensembl" id="ENSCCRP00010014528.1"/>
    </source>
</evidence>
<proteinExistence type="predicted"/>
<dbReference type="GO" id="GO:0008541">
    <property type="term" value="C:proteasome regulatory particle, lid subcomplex"/>
    <property type="evidence" value="ECO:0007669"/>
    <property type="project" value="TreeGrafter"/>
</dbReference>
<evidence type="ECO:0000256" key="1">
    <source>
        <dbReference type="ARBA" id="ARBA00002362"/>
    </source>
</evidence>
<dbReference type="GO" id="GO:0006511">
    <property type="term" value="P:ubiquitin-dependent protein catabolic process"/>
    <property type="evidence" value="ECO:0007669"/>
    <property type="project" value="TreeGrafter"/>
</dbReference>
<evidence type="ECO:0000256" key="7">
    <source>
        <dbReference type="ARBA" id="ARBA00032323"/>
    </source>
</evidence>
<dbReference type="AlphaFoldDB" id="A0A8C1GYX4"/>
<feature type="domain" description="PCI" evidence="8">
    <location>
        <begin position="165"/>
        <end position="343"/>
    </location>
</feature>
<evidence type="ECO:0000256" key="5">
    <source>
        <dbReference type="ARBA" id="ARBA00029749"/>
    </source>
</evidence>
<evidence type="ECO:0000256" key="3">
    <source>
        <dbReference type="ARBA" id="ARBA00015732"/>
    </source>
</evidence>
<dbReference type="InterPro" id="IPR035298">
    <property type="entry name" value="PSMD13"/>
</dbReference>
<comment type="subunit">
    <text evidence="2">Component of the 19S proteasome regulatory particle complex. The 26S proteasome consists of a 20S core particle (CP) and two 19S regulatory subunits (RP). The regulatory particle is made of a lid composed of 9 subunits including PSMD13, a base containing 6 ATPases and few additional components.</text>
</comment>
<name>A0A8C1GYX4_CYPCA</name>